<protein>
    <recommendedName>
        <fullName evidence="1">Transcription factor TFIIIC triple barrel domain-containing protein</fullName>
    </recommendedName>
</protein>
<dbReference type="PANTHER" id="PTHR21860:SF2">
    <property type="entry name" value="GENERAL TRANSCRIPTION FACTOR 3C POLYPEPTIDE 6"/>
    <property type="match status" value="1"/>
</dbReference>
<sequence>PGYKHVEEFGPDEEYEDELEEFYVTLDLGAVEPTLIPSSSTYRLIGLDTPTPFIQLSGTVLQGRHESLLGTELLFTKAKGTPDFQ</sequence>
<name>A0A9W8U1M4_9AGAR</name>
<dbReference type="AlphaFoldDB" id="A0A9W8U1M4"/>
<feature type="non-terminal residue" evidence="2">
    <location>
        <position position="85"/>
    </location>
</feature>
<proteinExistence type="predicted"/>
<dbReference type="PANTHER" id="PTHR21860">
    <property type="entry name" value="TRANSCRIPTION INITIATION FACTOR IIIC TFIIIC , POLYPEPTIDE 6-RELATED"/>
    <property type="match status" value="1"/>
</dbReference>
<dbReference type="InterPro" id="IPR042771">
    <property type="entry name" value="GTF3C6-like"/>
</dbReference>
<dbReference type="Gene3D" id="2.60.40.4370">
    <property type="match status" value="1"/>
</dbReference>
<organism evidence="2 3">
    <name type="scientific">Lentinula detonsa</name>
    <dbReference type="NCBI Taxonomy" id="2804962"/>
    <lineage>
        <taxon>Eukaryota</taxon>
        <taxon>Fungi</taxon>
        <taxon>Dikarya</taxon>
        <taxon>Basidiomycota</taxon>
        <taxon>Agaricomycotina</taxon>
        <taxon>Agaricomycetes</taxon>
        <taxon>Agaricomycetidae</taxon>
        <taxon>Agaricales</taxon>
        <taxon>Marasmiineae</taxon>
        <taxon>Omphalotaceae</taxon>
        <taxon>Lentinula</taxon>
    </lineage>
</organism>
<dbReference type="GO" id="GO:0006383">
    <property type="term" value="P:transcription by RNA polymerase III"/>
    <property type="evidence" value="ECO:0007669"/>
    <property type="project" value="InterPro"/>
</dbReference>
<gene>
    <name evidence="2" type="ORF">DFH05DRAFT_1388707</name>
</gene>
<evidence type="ECO:0000313" key="2">
    <source>
        <dbReference type="EMBL" id="KAJ3748784.1"/>
    </source>
</evidence>
<dbReference type="InterPro" id="IPR019481">
    <property type="entry name" value="TFIIIC_triple_barrel"/>
</dbReference>
<reference evidence="2 3" key="1">
    <citation type="journal article" date="2023" name="Proc. Natl. Acad. Sci. U.S.A.">
        <title>A global phylogenomic analysis of the shiitake genus Lentinula.</title>
        <authorList>
            <person name="Sierra-Patev S."/>
            <person name="Min B."/>
            <person name="Naranjo-Ortiz M."/>
            <person name="Looney B."/>
            <person name="Konkel Z."/>
            <person name="Slot J.C."/>
            <person name="Sakamoto Y."/>
            <person name="Steenwyk J.L."/>
            <person name="Rokas A."/>
            <person name="Carro J."/>
            <person name="Camarero S."/>
            <person name="Ferreira P."/>
            <person name="Molpeceres G."/>
            <person name="Ruiz-Duenas F.J."/>
            <person name="Serrano A."/>
            <person name="Henrissat B."/>
            <person name="Drula E."/>
            <person name="Hughes K.W."/>
            <person name="Mata J.L."/>
            <person name="Ishikawa N.K."/>
            <person name="Vargas-Isla R."/>
            <person name="Ushijima S."/>
            <person name="Smith C.A."/>
            <person name="Donoghue J."/>
            <person name="Ahrendt S."/>
            <person name="Andreopoulos W."/>
            <person name="He G."/>
            <person name="LaButti K."/>
            <person name="Lipzen A."/>
            <person name="Ng V."/>
            <person name="Riley R."/>
            <person name="Sandor L."/>
            <person name="Barry K."/>
            <person name="Martinez A.T."/>
            <person name="Xiao Y."/>
            <person name="Gibbons J.G."/>
            <person name="Terashima K."/>
            <person name="Grigoriev I.V."/>
            <person name="Hibbett D."/>
        </authorList>
    </citation>
    <scope>NUCLEOTIDE SEQUENCE [LARGE SCALE GENOMIC DNA]</scope>
    <source>
        <strain evidence="2 3">TFB7810</strain>
    </source>
</reference>
<dbReference type="GO" id="GO:0000127">
    <property type="term" value="C:transcription factor TFIIIC complex"/>
    <property type="evidence" value="ECO:0007669"/>
    <property type="project" value="TreeGrafter"/>
</dbReference>
<dbReference type="Pfam" id="PF10419">
    <property type="entry name" value="TFIIIC_sub6"/>
    <property type="match status" value="1"/>
</dbReference>
<evidence type="ECO:0000259" key="1">
    <source>
        <dbReference type="Pfam" id="PF10419"/>
    </source>
</evidence>
<feature type="domain" description="Transcription factor TFIIIC triple barrel" evidence="1">
    <location>
        <begin position="18"/>
        <end position="80"/>
    </location>
</feature>
<accession>A0A9W8U1M4</accession>
<dbReference type="Proteomes" id="UP001142393">
    <property type="component" value="Unassembled WGS sequence"/>
</dbReference>
<evidence type="ECO:0000313" key="3">
    <source>
        <dbReference type="Proteomes" id="UP001142393"/>
    </source>
</evidence>
<dbReference type="EMBL" id="JANVFU010000002">
    <property type="protein sequence ID" value="KAJ3748784.1"/>
    <property type="molecule type" value="Genomic_DNA"/>
</dbReference>
<keyword evidence="3" id="KW-1185">Reference proteome</keyword>
<comment type="caution">
    <text evidence="2">The sequence shown here is derived from an EMBL/GenBank/DDBJ whole genome shotgun (WGS) entry which is preliminary data.</text>
</comment>